<evidence type="ECO:0000259" key="7">
    <source>
        <dbReference type="Pfam" id="PF00482"/>
    </source>
</evidence>
<name>A0A931CNL6_9MICC</name>
<evidence type="ECO:0000256" key="1">
    <source>
        <dbReference type="ARBA" id="ARBA00004651"/>
    </source>
</evidence>
<evidence type="ECO:0000256" key="3">
    <source>
        <dbReference type="ARBA" id="ARBA00022692"/>
    </source>
</evidence>
<evidence type="ECO:0000256" key="2">
    <source>
        <dbReference type="ARBA" id="ARBA00022475"/>
    </source>
</evidence>
<dbReference type="InterPro" id="IPR018076">
    <property type="entry name" value="T2SS_GspF_dom"/>
</dbReference>
<keyword evidence="4 6" id="KW-1133">Transmembrane helix</keyword>
<feature type="transmembrane region" description="Helical" evidence="6">
    <location>
        <begin position="115"/>
        <end position="135"/>
    </location>
</feature>
<keyword evidence="5 6" id="KW-0472">Membrane</keyword>
<comment type="caution">
    <text evidence="8">The sequence shown here is derived from an EMBL/GenBank/DDBJ whole genome shotgun (WGS) entry which is preliminary data.</text>
</comment>
<evidence type="ECO:0000313" key="9">
    <source>
        <dbReference type="Proteomes" id="UP000655366"/>
    </source>
</evidence>
<keyword evidence="2" id="KW-1003">Cell membrane</keyword>
<comment type="subcellular location">
    <subcellularLocation>
        <location evidence="1">Cell membrane</location>
        <topology evidence="1">Multi-pass membrane protein</topology>
    </subcellularLocation>
</comment>
<dbReference type="EMBL" id="JADNYM010000002">
    <property type="protein sequence ID" value="MBG0738159.1"/>
    <property type="molecule type" value="Genomic_DNA"/>
</dbReference>
<accession>A0A931CNL6</accession>
<dbReference type="GO" id="GO:0005886">
    <property type="term" value="C:plasma membrane"/>
    <property type="evidence" value="ECO:0007669"/>
    <property type="project" value="UniProtKB-SubCell"/>
</dbReference>
<dbReference type="AlphaFoldDB" id="A0A931CNL6"/>
<feature type="transmembrane region" description="Helical" evidence="6">
    <location>
        <begin position="156"/>
        <end position="181"/>
    </location>
</feature>
<feature type="domain" description="Type II secretion system protein GspF" evidence="7">
    <location>
        <begin position="51"/>
        <end position="171"/>
    </location>
</feature>
<organism evidence="8 9">
    <name type="scientific">Arthrobacter terrae</name>
    <dbReference type="NCBI Taxonomy" id="2935737"/>
    <lineage>
        <taxon>Bacteria</taxon>
        <taxon>Bacillati</taxon>
        <taxon>Actinomycetota</taxon>
        <taxon>Actinomycetes</taxon>
        <taxon>Micrococcales</taxon>
        <taxon>Micrococcaceae</taxon>
        <taxon>Arthrobacter</taxon>
    </lineage>
</organism>
<proteinExistence type="predicted"/>
<dbReference type="RefSeq" id="WP_196395103.1">
    <property type="nucleotide sequence ID" value="NZ_JADNYM010000002.1"/>
</dbReference>
<sequence length="185" mass="19943">MWLIFVLLSSACALWLSVGTRERWLSLRRTKSSAADTEVQDHGVHDVPLILELLATCLDAGLPMHRALELLAEVAETQTRKGLLTVVAGLSIGASWQTSWQPVKNQRVLGRLYDALTFAAVTGAPAASLLHAEAAQLRRSAQRDSERRAAALGVRLVIPLGLCSLPAFVCLGVAPVVIAMLPSFR</sequence>
<keyword evidence="9" id="KW-1185">Reference proteome</keyword>
<evidence type="ECO:0000256" key="5">
    <source>
        <dbReference type="ARBA" id="ARBA00023136"/>
    </source>
</evidence>
<dbReference type="PANTHER" id="PTHR35007">
    <property type="entry name" value="INTEGRAL MEMBRANE PROTEIN-RELATED"/>
    <property type="match status" value="1"/>
</dbReference>
<dbReference type="Proteomes" id="UP000655366">
    <property type="component" value="Unassembled WGS sequence"/>
</dbReference>
<gene>
    <name evidence="8" type="ORF">IV500_01745</name>
</gene>
<reference evidence="8 9" key="1">
    <citation type="submission" date="2020-11" db="EMBL/GenBank/DDBJ databases">
        <title>Arthrobacter antarcticus sp. nov., isolated from Antarctic Soil.</title>
        <authorList>
            <person name="Li J."/>
        </authorList>
    </citation>
    <scope>NUCLEOTIDE SEQUENCE [LARGE SCALE GENOMIC DNA]</scope>
    <source>
        <strain evidence="8 9">Z1-20</strain>
    </source>
</reference>
<evidence type="ECO:0000256" key="6">
    <source>
        <dbReference type="SAM" id="Phobius"/>
    </source>
</evidence>
<dbReference type="Pfam" id="PF00482">
    <property type="entry name" value="T2SSF"/>
    <property type="match status" value="1"/>
</dbReference>
<protein>
    <submittedName>
        <fullName evidence="8">Type II secretion system F family protein</fullName>
    </submittedName>
</protein>
<evidence type="ECO:0000256" key="4">
    <source>
        <dbReference type="ARBA" id="ARBA00022989"/>
    </source>
</evidence>
<dbReference type="PANTHER" id="PTHR35007:SF3">
    <property type="entry name" value="POSSIBLE CONSERVED ALANINE RICH MEMBRANE PROTEIN"/>
    <property type="match status" value="1"/>
</dbReference>
<keyword evidence="3 6" id="KW-0812">Transmembrane</keyword>
<evidence type="ECO:0000313" key="8">
    <source>
        <dbReference type="EMBL" id="MBG0738159.1"/>
    </source>
</evidence>